<dbReference type="InterPro" id="IPR013216">
    <property type="entry name" value="Methyltransf_11"/>
</dbReference>
<dbReference type="SUPFAM" id="SSF53335">
    <property type="entry name" value="S-adenosyl-L-methionine-dependent methyltransferases"/>
    <property type="match status" value="1"/>
</dbReference>
<accession>A0A365QRG3</accession>
<evidence type="ECO:0000256" key="1">
    <source>
        <dbReference type="SAM" id="MobiDB-lite"/>
    </source>
</evidence>
<sequence length="282" mass="31798">MLARADSRGHAKGPVRESQSDRYAARNRNAVRIVAMPEISASGTTCNRMIESSVHTLWADTMRKMQWSSGIDNEIEFWSKWLETKGGAWPEDFQFRINPDTEIHEWIAELLSGIRNPKILDVGAGPMTVLGKKMNGIPLNITAVDALGDLYSRLNFPPGLPLIKTRQCESECLTSMFPENTFDLTYAKNTLDHSYNPVEAFLQMIAVTKPGGYIATEHAANEALAENWEGFHQWNFHVEGREFKISNRNETFSIHREIEGLAMIETLSPDHAAFIGCVMRKL</sequence>
<organism evidence="3 4">
    <name type="scientific">Burkholderia reimsis</name>
    <dbReference type="NCBI Taxonomy" id="2234132"/>
    <lineage>
        <taxon>Bacteria</taxon>
        <taxon>Pseudomonadati</taxon>
        <taxon>Pseudomonadota</taxon>
        <taxon>Betaproteobacteria</taxon>
        <taxon>Burkholderiales</taxon>
        <taxon>Burkholderiaceae</taxon>
        <taxon>Burkholderia</taxon>
    </lineage>
</organism>
<evidence type="ECO:0000259" key="2">
    <source>
        <dbReference type="Pfam" id="PF08241"/>
    </source>
</evidence>
<comment type="caution">
    <text evidence="3">The sequence shown here is derived from an EMBL/GenBank/DDBJ whole genome shotgun (WGS) entry which is preliminary data.</text>
</comment>
<dbReference type="Gene3D" id="3.40.50.150">
    <property type="entry name" value="Vaccinia Virus protein VP39"/>
    <property type="match status" value="1"/>
</dbReference>
<dbReference type="Pfam" id="PF08241">
    <property type="entry name" value="Methyltransf_11"/>
    <property type="match status" value="1"/>
</dbReference>
<feature type="region of interest" description="Disordered" evidence="1">
    <location>
        <begin position="1"/>
        <end position="21"/>
    </location>
</feature>
<dbReference type="InterPro" id="IPR029063">
    <property type="entry name" value="SAM-dependent_MTases_sf"/>
</dbReference>
<evidence type="ECO:0000313" key="4">
    <source>
        <dbReference type="Proteomes" id="UP000252458"/>
    </source>
</evidence>
<gene>
    <name evidence="3" type="ORF">DPV79_22850</name>
</gene>
<reference evidence="3 4" key="1">
    <citation type="submission" date="2018-06" db="EMBL/GenBank/DDBJ databases">
        <title>Draft genome sequence of Burkholderia reimsis strain BE51 isolated from a French agricultural soil.</title>
        <authorList>
            <person name="Esmaeel Q."/>
        </authorList>
    </citation>
    <scope>NUCLEOTIDE SEQUENCE [LARGE SCALE GENOMIC DNA]</scope>
    <source>
        <strain evidence="3 4">BE51</strain>
    </source>
</reference>
<dbReference type="GO" id="GO:0008757">
    <property type="term" value="F:S-adenosylmethionine-dependent methyltransferase activity"/>
    <property type="evidence" value="ECO:0007669"/>
    <property type="project" value="InterPro"/>
</dbReference>
<name>A0A365QRG3_9BURK</name>
<dbReference type="Proteomes" id="UP000252458">
    <property type="component" value="Unassembled WGS sequence"/>
</dbReference>
<dbReference type="AlphaFoldDB" id="A0A365QRG3"/>
<protein>
    <recommendedName>
        <fullName evidence="2">Methyltransferase type 11 domain-containing protein</fullName>
    </recommendedName>
</protein>
<proteinExistence type="predicted"/>
<feature type="domain" description="Methyltransferase type 11" evidence="2">
    <location>
        <begin position="120"/>
        <end position="215"/>
    </location>
</feature>
<evidence type="ECO:0000313" key="3">
    <source>
        <dbReference type="EMBL" id="RBB37206.1"/>
    </source>
</evidence>
<keyword evidence="4" id="KW-1185">Reference proteome</keyword>
<dbReference type="EMBL" id="QMFZ01000020">
    <property type="protein sequence ID" value="RBB37206.1"/>
    <property type="molecule type" value="Genomic_DNA"/>
</dbReference>